<accession>A0ABW9KPV4</accession>
<evidence type="ECO:0000313" key="1">
    <source>
        <dbReference type="EMBL" id="MFN2977137.1"/>
    </source>
</evidence>
<keyword evidence="2" id="KW-1185">Reference proteome</keyword>
<evidence type="ECO:0000313" key="2">
    <source>
        <dbReference type="Proteomes" id="UP001634747"/>
    </source>
</evidence>
<protein>
    <recommendedName>
        <fullName evidence="3">Transposase</fullName>
    </recommendedName>
</protein>
<dbReference type="EMBL" id="JBJYXY010000001">
    <property type="protein sequence ID" value="MFN2977137.1"/>
    <property type="molecule type" value="Genomic_DNA"/>
</dbReference>
<evidence type="ECO:0008006" key="3">
    <source>
        <dbReference type="Google" id="ProtNLM"/>
    </source>
</evidence>
<sequence>MAAAYRKRVTAVPQSMPGCFGRTLTARLGHDLDARPRFVAAS</sequence>
<name>A0ABW9KPV4_9BACT</name>
<organism evidence="1 2">
    <name type="scientific">Terriglobus aquaticus</name>
    <dbReference type="NCBI Taxonomy" id="940139"/>
    <lineage>
        <taxon>Bacteria</taxon>
        <taxon>Pseudomonadati</taxon>
        <taxon>Acidobacteriota</taxon>
        <taxon>Terriglobia</taxon>
        <taxon>Terriglobales</taxon>
        <taxon>Acidobacteriaceae</taxon>
        <taxon>Terriglobus</taxon>
    </lineage>
</organism>
<comment type="caution">
    <text evidence="1">The sequence shown here is derived from an EMBL/GenBank/DDBJ whole genome shotgun (WGS) entry which is preliminary data.</text>
</comment>
<dbReference type="RefSeq" id="WP_263414691.1">
    <property type="nucleotide sequence ID" value="NZ_BAABBH010000001.1"/>
</dbReference>
<dbReference type="Proteomes" id="UP001634747">
    <property type="component" value="Unassembled WGS sequence"/>
</dbReference>
<reference evidence="1 2" key="1">
    <citation type="submission" date="2024-12" db="EMBL/GenBank/DDBJ databases">
        <authorList>
            <person name="Lee Y."/>
        </authorList>
    </citation>
    <scope>NUCLEOTIDE SEQUENCE [LARGE SCALE GENOMIC DNA]</scope>
    <source>
        <strain evidence="1 2">03SUJ4</strain>
    </source>
</reference>
<gene>
    <name evidence="1" type="ORF">ACK2TP_15295</name>
</gene>
<proteinExistence type="predicted"/>